<evidence type="ECO:0000256" key="2">
    <source>
        <dbReference type="ARBA" id="ARBA00022603"/>
    </source>
</evidence>
<dbReference type="InterPro" id="IPR057206">
    <property type="entry name" value="DUF7884"/>
</dbReference>
<feature type="domain" description="DUF7884" evidence="6">
    <location>
        <begin position="16"/>
        <end position="79"/>
    </location>
</feature>
<accession>A0ABY7NQ71</accession>
<keyword evidence="5" id="KW-0443">Lipid metabolism</keyword>
<evidence type="ECO:0000256" key="3">
    <source>
        <dbReference type="ARBA" id="ARBA00022679"/>
    </source>
</evidence>
<dbReference type="SUPFAM" id="SSF53335">
    <property type="entry name" value="S-adenosyl-L-methionine-dependent methyltransferases"/>
    <property type="match status" value="1"/>
</dbReference>
<organism evidence="7 8">
    <name type="scientific">Sphingomonas abietis</name>
    <dbReference type="NCBI Taxonomy" id="3012344"/>
    <lineage>
        <taxon>Bacteria</taxon>
        <taxon>Pseudomonadati</taxon>
        <taxon>Pseudomonadota</taxon>
        <taxon>Alphaproteobacteria</taxon>
        <taxon>Sphingomonadales</taxon>
        <taxon>Sphingomonadaceae</taxon>
        <taxon>Sphingomonas</taxon>
    </lineage>
</organism>
<evidence type="ECO:0000256" key="4">
    <source>
        <dbReference type="ARBA" id="ARBA00022691"/>
    </source>
</evidence>
<keyword evidence="2" id="KW-0489">Methyltransferase</keyword>
<evidence type="ECO:0000313" key="8">
    <source>
        <dbReference type="Proteomes" id="UP001210865"/>
    </source>
</evidence>
<dbReference type="Pfam" id="PF02353">
    <property type="entry name" value="CMAS"/>
    <property type="match status" value="1"/>
</dbReference>
<dbReference type="EMBL" id="CP115174">
    <property type="protein sequence ID" value="WBO22702.1"/>
    <property type="molecule type" value="Genomic_DNA"/>
</dbReference>
<keyword evidence="4" id="KW-0949">S-adenosyl-L-methionine</keyword>
<name>A0ABY7NQ71_9SPHN</name>
<evidence type="ECO:0000256" key="5">
    <source>
        <dbReference type="ARBA" id="ARBA00023098"/>
    </source>
</evidence>
<comment type="similarity">
    <text evidence="1">Belongs to the CFA/CMAS family.</text>
</comment>
<gene>
    <name evidence="7" type="ORF">PBT88_00670</name>
</gene>
<evidence type="ECO:0000256" key="1">
    <source>
        <dbReference type="ARBA" id="ARBA00010815"/>
    </source>
</evidence>
<proteinExistence type="inferred from homology"/>
<sequence length="407" mass="46435">MLLDPLFRRIVRQGELTITDAAGQTYRYGAPEPGRAPVHLRFHDKKVPLDLVRRPALGMAEAYMDGRIDVEGDDILAFIDLYRANARWETATDDGLAIGEHPWITRLGRANNRRKSRKNVAHHYDLSDRLYDLFLDRDKQYSCAYFTPENNDRDLDRAQLEKKAHIAAKLALKPGQKVLDIGCGWGGMALYLNRVADVDVLGITLSEEQLKVARRRAEEAGVADRVKFELIDYRTLDGRFDRIVSVGMFEHVGVPDFRAYFRKVRDLLTEDGVALIHTIGRVGPPSFTDGFTAKYIFPGGYIPALSETVAASEREHLMLSDLEVLRLHYGLTIEPWYARTGAAKDQIVALYDERFYRMWRFYLAGAITAFRHADMVNFQLQYVRDRHALPITRDYIAEAEKALLAKG</sequence>
<dbReference type="InterPro" id="IPR029063">
    <property type="entry name" value="SAM-dependent_MTases_sf"/>
</dbReference>
<dbReference type="PIRSF" id="PIRSF003085">
    <property type="entry name" value="CMAS"/>
    <property type="match status" value="1"/>
</dbReference>
<dbReference type="RefSeq" id="WP_270077344.1">
    <property type="nucleotide sequence ID" value="NZ_CP115174.1"/>
</dbReference>
<protein>
    <submittedName>
        <fullName evidence="7">Cyclopropane-fatty-acyl-phospholipid synthase</fullName>
    </submittedName>
</protein>
<dbReference type="Pfam" id="PF25371">
    <property type="entry name" value="DUF7884"/>
    <property type="match status" value="1"/>
</dbReference>
<dbReference type="PANTHER" id="PTHR43667:SF1">
    <property type="entry name" value="CYCLOPROPANE-FATTY-ACYL-PHOSPHOLIPID SYNTHASE"/>
    <property type="match status" value="1"/>
</dbReference>
<evidence type="ECO:0000259" key="6">
    <source>
        <dbReference type="Pfam" id="PF25371"/>
    </source>
</evidence>
<dbReference type="CDD" id="cd02440">
    <property type="entry name" value="AdoMet_MTases"/>
    <property type="match status" value="1"/>
</dbReference>
<keyword evidence="8" id="KW-1185">Reference proteome</keyword>
<reference evidence="7 8" key="1">
    <citation type="submission" date="2022-12" db="EMBL/GenBank/DDBJ databases">
        <title>Sphingomonas abieness sp. nov., an endophytic bacterium isolated from Abies koreana.</title>
        <authorList>
            <person name="Jiang L."/>
            <person name="Lee J."/>
        </authorList>
    </citation>
    <scope>NUCLEOTIDE SEQUENCE [LARGE SCALE GENOMIC DNA]</scope>
    <source>
        <strain evidence="8">PAMB 00755</strain>
    </source>
</reference>
<dbReference type="Proteomes" id="UP001210865">
    <property type="component" value="Chromosome"/>
</dbReference>
<evidence type="ECO:0000313" key="7">
    <source>
        <dbReference type="EMBL" id="WBO22702.1"/>
    </source>
</evidence>
<keyword evidence="3" id="KW-0808">Transferase</keyword>
<dbReference type="PANTHER" id="PTHR43667">
    <property type="entry name" value="CYCLOPROPANE-FATTY-ACYL-PHOSPHOLIPID SYNTHASE"/>
    <property type="match status" value="1"/>
</dbReference>
<dbReference type="InterPro" id="IPR003333">
    <property type="entry name" value="CMAS"/>
</dbReference>
<dbReference type="InterPro" id="IPR050723">
    <property type="entry name" value="CFA/CMAS"/>
</dbReference>
<dbReference type="Gene3D" id="3.40.50.150">
    <property type="entry name" value="Vaccinia Virus protein VP39"/>
    <property type="match status" value="1"/>
</dbReference>